<feature type="signal peptide" evidence="3">
    <location>
        <begin position="1"/>
        <end position="20"/>
    </location>
</feature>
<dbReference type="PRINTS" id="PR00722">
    <property type="entry name" value="CHYMOTRYPSIN"/>
</dbReference>
<sequence>MKFFMLTVLLLVIAIDATLACECGREGSSSRIYKGKEVKSHKYPWMIYSISYDDRKNKTSDYDECGGVLIDETHYITIATCLTNKETAKTRKPEDTYIIIGRINAYKETTKPIAVSKIWIDPRYNTSDLTYDLAVVTLATPVKYSQIMGPICLPDFESGLSKLTVAGWGYNSSEDNADRSENLFEVEVDYMNKEECNKAQTDYVMTELGIPESKRNRLRVTDVKEDVLCAINKKTRGTFCDGDNGGPLMHHGSDGRWYLMGIAQGAWASCGEANDRTSLYTRIFPNKDIIKSLAPNSCWRK</sequence>
<dbReference type="Gene3D" id="2.40.10.10">
    <property type="entry name" value="Trypsin-like serine proteases"/>
    <property type="match status" value="1"/>
</dbReference>
<evidence type="ECO:0000259" key="4">
    <source>
        <dbReference type="PROSITE" id="PS50240"/>
    </source>
</evidence>
<dbReference type="CDD" id="cd00190">
    <property type="entry name" value="Tryp_SPc"/>
    <property type="match status" value="1"/>
</dbReference>
<organism evidence="5">
    <name type="scientific">Tetranychus evansi</name>
    <name type="common">red spider mite</name>
    <dbReference type="NCBI Taxonomy" id="178897"/>
    <lineage>
        <taxon>Eukaryota</taxon>
        <taxon>Metazoa</taxon>
        <taxon>Ecdysozoa</taxon>
        <taxon>Arthropoda</taxon>
        <taxon>Chelicerata</taxon>
        <taxon>Arachnida</taxon>
        <taxon>Acari</taxon>
        <taxon>Acariformes</taxon>
        <taxon>Trombidiformes</taxon>
        <taxon>Prostigmata</taxon>
        <taxon>Eleutherengona</taxon>
        <taxon>Raphignathae</taxon>
        <taxon>Tetranychoidea</taxon>
        <taxon>Tetranychidae</taxon>
        <taxon>Tetranychus</taxon>
    </lineage>
</organism>
<dbReference type="PANTHER" id="PTHR24256">
    <property type="entry name" value="TRYPTASE-RELATED"/>
    <property type="match status" value="1"/>
</dbReference>
<dbReference type="InterPro" id="IPR051487">
    <property type="entry name" value="Ser/Thr_Proteases_Immune/Dev"/>
</dbReference>
<feature type="domain" description="Peptidase S1" evidence="4">
    <location>
        <begin position="32"/>
        <end position="301"/>
    </location>
</feature>
<dbReference type="GO" id="GO:0004252">
    <property type="term" value="F:serine-type endopeptidase activity"/>
    <property type="evidence" value="ECO:0007669"/>
    <property type="project" value="InterPro"/>
</dbReference>
<dbReference type="PROSITE" id="PS50240">
    <property type="entry name" value="TRYPSIN_DOM"/>
    <property type="match status" value="1"/>
</dbReference>
<proteinExistence type="evidence at transcript level"/>
<dbReference type="InterPro" id="IPR001254">
    <property type="entry name" value="Trypsin_dom"/>
</dbReference>
<keyword evidence="5" id="KW-0645">Protease</keyword>
<dbReference type="SMART" id="SM00020">
    <property type="entry name" value="Tryp_SPc"/>
    <property type="match status" value="1"/>
</dbReference>
<dbReference type="AlphaFoldDB" id="A0A3G5AQW3"/>
<dbReference type="InterPro" id="IPR043504">
    <property type="entry name" value="Peptidase_S1_PA_chymotrypsin"/>
</dbReference>
<dbReference type="GO" id="GO:0006508">
    <property type="term" value="P:proteolysis"/>
    <property type="evidence" value="ECO:0007669"/>
    <property type="project" value="UniProtKB-KW"/>
</dbReference>
<dbReference type="Pfam" id="PF00089">
    <property type="entry name" value="Trypsin"/>
    <property type="match status" value="1"/>
</dbReference>
<protein>
    <submittedName>
        <fullName evidence="5">Serine protease 48-like isoform X1</fullName>
    </submittedName>
</protein>
<evidence type="ECO:0000313" key="5">
    <source>
        <dbReference type="EMBL" id="AYV89177.1"/>
    </source>
</evidence>
<dbReference type="InterPro" id="IPR001314">
    <property type="entry name" value="Peptidase_S1A"/>
</dbReference>
<evidence type="ECO:0000256" key="2">
    <source>
        <dbReference type="ARBA" id="ARBA00024195"/>
    </source>
</evidence>
<dbReference type="InterPro" id="IPR009003">
    <property type="entry name" value="Peptidase_S1_PA"/>
</dbReference>
<evidence type="ECO:0000256" key="3">
    <source>
        <dbReference type="SAM" id="SignalP"/>
    </source>
</evidence>
<feature type="chain" id="PRO_5018037256" evidence="3">
    <location>
        <begin position="21"/>
        <end position="301"/>
    </location>
</feature>
<reference evidence="5" key="1">
    <citation type="submission" date="2018-09" db="EMBL/GenBank/DDBJ databases">
        <title>Identification of saliva proteins of spider mite Tetranychus evansi by transcriptome and LC-MS/MS approach.</title>
        <authorList>
            <person name="Huang H.-J."/>
            <person name="Cui J.-R."/>
            <person name="Hong X.-Y."/>
        </authorList>
    </citation>
    <scope>NUCLEOTIDE SEQUENCE</scope>
</reference>
<comment type="similarity">
    <text evidence="2">Belongs to the peptidase S1 family. CLIP subfamily.</text>
</comment>
<name>A0A3G5AQW3_9ACAR</name>
<keyword evidence="1" id="KW-1015">Disulfide bond</keyword>
<evidence type="ECO:0000256" key="1">
    <source>
        <dbReference type="ARBA" id="ARBA00023157"/>
    </source>
</evidence>
<keyword evidence="5" id="KW-0378">Hydrolase</keyword>
<dbReference type="SUPFAM" id="SSF50494">
    <property type="entry name" value="Trypsin-like serine proteases"/>
    <property type="match status" value="1"/>
</dbReference>
<dbReference type="EMBL" id="MH979722">
    <property type="protein sequence ID" value="AYV89177.1"/>
    <property type="molecule type" value="mRNA"/>
</dbReference>
<accession>A0A3G5AQW3</accession>
<keyword evidence="3" id="KW-0732">Signal</keyword>